<dbReference type="Pfam" id="PF13411">
    <property type="entry name" value="MerR_1"/>
    <property type="match status" value="1"/>
</dbReference>
<dbReference type="CDD" id="cd01106">
    <property type="entry name" value="HTH_TipAL-Mta"/>
    <property type="match status" value="1"/>
</dbReference>
<dbReference type="SUPFAM" id="SSF46955">
    <property type="entry name" value="Putative DNA-binding domain"/>
    <property type="match status" value="1"/>
</dbReference>
<dbReference type="SUPFAM" id="SSF89082">
    <property type="entry name" value="Antibiotic binding domain of TipA-like multidrug resistance regulators"/>
    <property type="match status" value="1"/>
</dbReference>
<reference evidence="7" key="1">
    <citation type="submission" date="2015-03" db="EMBL/GenBank/DDBJ databases">
        <authorList>
            <person name="Urmite Genomes"/>
        </authorList>
    </citation>
    <scope>NUCLEOTIDE SEQUENCE [LARGE SCALE GENOMIC DNA]</scope>
    <source>
        <strain evidence="7">FF10</strain>
    </source>
</reference>
<evidence type="ECO:0000256" key="3">
    <source>
        <dbReference type="ARBA" id="ARBA00023159"/>
    </source>
</evidence>
<proteinExistence type="predicted"/>
<dbReference type="PANTHER" id="PTHR30204:SF90">
    <property type="entry name" value="HTH-TYPE TRANSCRIPTIONAL ACTIVATOR MTA"/>
    <property type="match status" value="1"/>
</dbReference>
<evidence type="ECO:0000256" key="2">
    <source>
        <dbReference type="ARBA" id="ARBA00023125"/>
    </source>
</evidence>
<dbReference type="InterPro" id="IPR047057">
    <property type="entry name" value="MerR_fam"/>
</dbReference>
<dbReference type="SMART" id="SM00422">
    <property type="entry name" value="HTH_MERR"/>
    <property type="match status" value="1"/>
</dbReference>
<dbReference type="OrthoDB" id="9814833at2"/>
<dbReference type="InterPro" id="IPR009061">
    <property type="entry name" value="DNA-bd_dom_put_sf"/>
</dbReference>
<dbReference type="GO" id="GO:0003677">
    <property type="term" value="F:DNA binding"/>
    <property type="evidence" value="ECO:0007669"/>
    <property type="project" value="UniProtKB-KW"/>
</dbReference>
<evidence type="ECO:0000313" key="6">
    <source>
        <dbReference type="EMBL" id="CQR25840.1"/>
    </source>
</evidence>
<gene>
    <name evidence="6" type="ORF">BN1356_02187</name>
</gene>
<keyword evidence="4" id="KW-0804">Transcription</keyword>
<sequence>MRTIKEMSRLSGLSVRTLHYYDEIGLLKPTLVGENGYRFYDDEVLPRLQEILLFRELEFPLKDIQKILEASHYKRYAALGDQIKLLEIKKARLEEVIIHAKSLKEGGKTMSHFTAYDESEVKTFQKEVKERWGNTAAYQSYEQKSSDVDAELVSQEMHQLMTDFGLLKDLPVDDQVVQVQVKKLQDYITDHFYPCTNEILAGLGQMYVEDERFKKNIDSSGGQGTASFISSAISHYCK</sequence>
<dbReference type="InterPro" id="IPR036244">
    <property type="entry name" value="TipA-like_antibiotic-bd"/>
</dbReference>
<dbReference type="Pfam" id="PF07739">
    <property type="entry name" value="TipAS"/>
    <property type="match status" value="1"/>
</dbReference>
<organism evidence="6 7">
    <name type="scientific">Streptococcus varani</name>
    <dbReference type="NCBI Taxonomy" id="1608583"/>
    <lineage>
        <taxon>Bacteria</taxon>
        <taxon>Bacillati</taxon>
        <taxon>Bacillota</taxon>
        <taxon>Bacilli</taxon>
        <taxon>Lactobacillales</taxon>
        <taxon>Streptococcaceae</taxon>
        <taxon>Streptococcus</taxon>
    </lineage>
</organism>
<accession>A0A0E3WFN6</accession>
<keyword evidence="2" id="KW-0238">DNA-binding</keyword>
<dbReference type="InterPro" id="IPR000551">
    <property type="entry name" value="MerR-type_HTH_dom"/>
</dbReference>
<dbReference type="STRING" id="1608583.BN1356_02187"/>
<dbReference type="GO" id="GO:0003700">
    <property type="term" value="F:DNA-binding transcription factor activity"/>
    <property type="evidence" value="ECO:0007669"/>
    <property type="project" value="InterPro"/>
</dbReference>
<dbReference type="Gene3D" id="1.10.490.50">
    <property type="entry name" value="Antibiotic binding domain of TipA-like multidrug resistance regulators"/>
    <property type="match status" value="1"/>
</dbReference>
<dbReference type="PROSITE" id="PS50937">
    <property type="entry name" value="HTH_MERR_2"/>
    <property type="match status" value="1"/>
</dbReference>
<dbReference type="EMBL" id="CTEN01000004">
    <property type="protein sequence ID" value="CQR25840.1"/>
    <property type="molecule type" value="Genomic_DNA"/>
</dbReference>
<name>A0A0E3WFN6_9STRE</name>
<dbReference type="PANTHER" id="PTHR30204">
    <property type="entry name" value="REDOX-CYCLING DRUG-SENSING TRANSCRIPTIONAL ACTIVATOR SOXR"/>
    <property type="match status" value="1"/>
</dbReference>
<evidence type="ECO:0000259" key="5">
    <source>
        <dbReference type="PROSITE" id="PS50937"/>
    </source>
</evidence>
<dbReference type="InterPro" id="IPR012925">
    <property type="entry name" value="TipAS_dom"/>
</dbReference>
<feature type="domain" description="HTH merR-type" evidence="5">
    <location>
        <begin position="1"/>
        <end position="70"/>
    </location>
</feature>
<dbReference type="RefSeq" id="WP_093651349.1">
    <property type="nucleotide sequence ID" value="NZ_CTEN01000004.1"/>
</dbReference>
<dbReference type="Proteomes" id="UP000198604">
    <property type="component" value="Unassembled WGS sequence"/>
</dbReference>
<dbReference type="Gene3D" id="1.10.1660.10">
    <property type="match status" value="1"/>
</dbReference>
<keyword evidence="1" id="KW-0805">Transcription regulation</keyword>
<keyword evidence="7" id="KW-1185">Reference proteome</keyword>
<evidence type="ECO:0000313" key="7">
    <source>
        <dbReference type="Proteomes" id="UP000198604"/>
    </source>
</evidence>
<evidence type="ECO:0000256" key="1">
    <source>
        <dbReference type="ARBA" id="ARBA00023015"/>
    </source>
</evidence>
<dbReference type="AlphaFoldDB" id="A0A0E3WFN6"/>
<evidence type="ECO:0000256" key="4">
    <source>
        <dbReference type="ARBA" id="ARBA00023163"/>
    </source>
</evidence>
<protein>
    <submittedName>
        <fullName evidence="6">MerR family transcriptional regulator</fullName>
    </submittedName>
</protein>
<keyword evidence="3" id="KW-0010">Activator</keyword>